<keyword evidence="2" id="KW-1185">Reference proteome</keyword>
<name>A0ACC2BEW1_DIPCM</name>
<dbReference type="EMBL" id="CM055107">
    <property type="protein sequence ID" value="KAJ7528256.1"/>
    <property type="molecule type" value="Genomic_DNA"/>
</dbReference>
<protein>
    <submittedName>
        <fullName evidence="1">Uncharacterized protein</fullName>
    </submittedName>
</protein>
<organism evidence="1 2">
    <name type="scientific">Diphasiastrum complanatum</name>
    <name type="common">Issler's clubmoss</name>
    <name type="synonym">Lycopodium complanatum</name>
    <dbReference type="NCBI Taxonomy" id="34168"/>
    <lineage>
        <taxon>Eukaryota</taxon>
        <taxon>Viridiplantae</taxon>
        <taxon>Streptophyta</taxon>
        <taxon>Embryophyta</taxon>
        <taxon>Tracheophyta</taxon>
        <taxon>Lycopodiopsida</taxon>
        <taxon>Lycopodiales</taxon>
        <taxon>Lycopodiaceae</taxon>
        <taxon>Lycopodioideae</taxon>
        <taxon>Diphasiastrum</taxon>
    </lineage>
</organism>
<comment type="caution">
    <text evidence="1">The sequence shown here is derived from an EMBL/GenBank/DDBJ whole genome shotgun (WGS) entry which is preliminary data.</text>
</comment>
<proteinExistence type="predicted"/>
<evidence type="ECO:0000313" key="1">
    <source>
        <dbReference type="EMBL" id="KAJ7528256.1"/>
    </source>
</evidence>
<gene>
    <name evidence="1" type="ORF">O6H91_16G091700</name>
</gene>
<reference evidence="2" key="1">
    <citation type="journal article" date="2024" name="Proc. Natl. Acad. Sci. U.S.A.">
        <title>Extraordinary preservation of gene collinearity over three hundred million years revealed in homosporous lycophytes.</title>
        <authorList>
            <person name="Li C."/>
            <person name="Wickell D."/>
            <person name="Kuo L.Y."/>
            <person name="Chen X."/>
            <person name="Nie B."/>
            <person name="Liao X."/>
            <person name="Peng D."/>
            <person name="Ji J."/>
            <person name="Jenkins J."/>
            <person name="Williams M."/>
            <person name="Shu S."/>
            <person name="Plott C."/>
            <person name="Barry K."/>
            <person name="Rajasekar S."/>
            <person name="Grimwood J."/>
            <person name="Han X."/>
            <person name="Sun S."/>
            <person name="Hou Z."/>
            <person name="He W."/>
            <person name="Dai G."/>
            <person name="Sun C."/>
            <person name="Schmutz J."/>
            <person name="Leebens-Mack J.H."/>
            <person name="Li F.W."/>
            <person name="Wang L."/>
        </authorList>
    </citation>
    <scope>NUCLEOTIDE SEQUENCE [LARGE SCALE GENOMIC DNA]</scope>
    <source>
        <strain evidence="2">cv. PW_Plant_1</strain>
    </source>
</reference>
<accession>A0ACC2BEW1</accession>
<dbReference type="Proteomes" id="UP001162992">
    <property type="component" value="Chromosome 16"/>
</dbReference>
<evidence type="ECO:0000313" key="2">
    <source>
        <dbReference type="Proteomes" id="UP001162992"/>
    </source>
</evidence>
<sequence length="69" mass="7555">MHTLMSVPGPLTWIVVEAGGVSNETTSLLARSGLECFHLSVDQSMPGAWSQRDPVESLMRMTALRNWAP</sequence>